<organism evidence="2 3">
    <name type="scientific">Prevotella pectinovora</name>
    <dbReference type="NCBI Taxonomy" id="1602169"/>
    <lineage>
        <taxon>Bacteria</taxon>
        <taxon>Pseudomonadati</taxon>
        <taxon>Bacteroidota</taxon>
        <taxon>Bacteroidia</taxon>
        <taxon>Bacteroidales</taxon>
        <taxon>Prevotellaceae</taxon>
        <taxon>Prevotella</taxon>
    </lineage>
</organism>
<evidence type="ECO:0000256" key="1">
    <source>
        <dbReference type="SAM" id="Phobius"/>
    </source>
</evidence>
<gene>
    <name evidence="2" type="ORF">ST44_02345</name>
</gene>
<accession>A0A0D0HEX8</accession>
<dbReference type="AlphaFoldDB" id="A0A0D0HEX8"/>
<feature type="transmembrane region" description="Helical" evidence="1">
    <location>
        <begin position="149"/>
        <end position="168"/>
    </location>
</feature>
<name>A0A0D0HEX8_9BACT</name>
<reference evidence="2 3" key="1">
    <citation type="submission" date="2015-01" db="EMBL/GenBank/DDBJ databases">
        <title>Comparative genomics of non-oral Prevotella species.</title>
        <authorList>
            <person name="Accetto T."/>
            <person name="Nograsek B."/>
            <person name="Avgustin G."/>
        </authorList>
    </citation>
    <scope>NUCLEOTIDE SEQUENCE [LARGE SCALE GENOMIC DNA]</scope>
    <source>
        <strain evidence="2 3">P5-119</strain>
    </source>
</reference>
<feature type="transmembrane region" description="Helical" evidence="1">
    <location>
        <begin position="203"/>
        <end position="222"/>
    </location>
</feature>
<sequence>MENNKKKYWGKTITSFVFVLFTMPLGHAMMRIMEDTMSHSAVNTSAVIMGFVGLAMAVIGVFVKGDTKRTIWGLFGALLFWTGWVEFMFGYFAARFGVHYDLVGSGVVQTTTEYVNGIGVNHQMLINGVDVNSIPPAELKAMRGSRPEYLILPASFGFFVMFMVLYVFSSKTGCHFMNWLQKVFFREKRNEVVPSNMSHHASITTFLEFNLINWACYLYLMFVYDPEFFGDSHPVTIASAVGCVIGAVFMFRHQLKLRAWGPNIRMSIATVIVFWTAVEVFARNGMFTEIWVEPLHYVPQMISILVVFILLGVGIAYKSRTKKARQ</sequence>
<keyword evidence="1" id="KW-0812">Transmembrane</keyword>
<feature type="transmembrane region" description="Helical" evidence="1">
    <location>
        <begin position="297"/>
        <end position="317"/>
    </location>
</feature>
<feature type="transmembrane region" description="Helical" evidence="1">
    <location>
        <begin position="42"/>
        <end position="63"/>
    </location>
</feature>
<evidence type="ECO:0000313" key="3">
    <source>
        <dbReference type="Proteomes" id="UP000032046"/>
    </source>
</evidence>
<feature type="transmembrane region" description="Helical" evidence="1">
    <location>
        <begin position="70"/>
        <end position="94"/>
    </location>
</feature>
<keyword evidence="3" id="KW-1185">Reference proteome</keyword>
<dbReference type="GeneID" id="93482808"/>
<protein>
    <submittedName>
        <fullName evidence="2">Membrane protein</fullName>
    </submittedName>
</protein>
<dbReference type="OrthoDB" id="597398at2"/>
<keyword evidence="1" id="KW-0472">Membrane</keyword>
<dbReference type="Proteomes" id="UP000032046">
    <property type="component" value="Unassembled WGS sequence"/>
</dbReference>
<comment type="caution">
    <text evidence="2">The sequence shown here is derived from an EMBL/GenBank/DDBJ whole genome shotgun (WGS) entry which is preliminary data.</text>
</comment>
<dbReference type="RefSeq" id="WP_022317226.1">
    <property type="nucleotide sequence ID" value="NZ_JAXESS010000031.1"/>
</dbReference>
<feature type="transmembrane region" description="Helical" evidence="1">
    <location>
        <begin position="263"/>
        <end position="282"/>
    </location>
</feature>
<proteinExistence type="predicted"/>
<evidence type="ECO:0000313" key="2">
    <source>
        <dbReference type="EMBL" id="KIP64310.1"/>
    </source>
</evidence>
<feature type="transmembrane region" description="Helical" evidence="1">
    <location>
        <begin position="234"/>
        <end position="251"/>
    </location>
</feature>
<feature type="transmembrane region" description="Helical" evidence="1">
    <location>
        <begin position="12"/>
        <end position="30"/>
    </location>
</feature>
<dbReference type="EMBL" id="JXQK01000023">
    <property type="protein sequence ID" value="KIP64310.1"/>
    <property type="molecule type" value="Genomic_DNA"/>
</dbReference>
<keyword evidence="1" id="KW-1133">Transmembrane helix</keyword>